<protein>
    <recommendedName>
        <fullName evidence="1">SCP domain-containing protein</fullName>
    </recommendedName>
</protein>
<dbReference type="OrthoDB" id="60683at2157"/>
<evidence type="ECO:0000313" key="2">
    <source>
        <dbReference type="EMBL" id="TSD15803.1"/>
    </source>
</evidence>
<dbReference type="PANTHER" id="PTHR31157:SF30">
    <property type="entry name" value="SCP DOMAIN-CONTAINING PROTEIN"/>
    <property type="match status" value="1"/>
</dbReference>
<evidence type="ECO:0000259" key="1">
    <source>
        <dbReference type="Pfam" id="PF00188"/>
    </source>
</evidence>
<dbReference type="PANTHER" id="PTHR31157">
    <property type="entry name" value="SCP DOMAIN-CONTAINING PROTEIN"/>
    <property type="match status" value="1"/>
</dbReference>
<dbReference type="InParanoid" id="A0A554NEI8"/>
<comment type="caution">
    <text evidence="2">The sequence shown here is derived from an EMBL/GenBank/DDBJ whole genome shotgun (WGS) entry which is preliminary data.</text>
</comment>
<dbReference type="Gene3D" id="3.40.33.10">
    <property type="entry name" value="CAP"/>
    <property type="match status" value="1"/>
</dbReference>
<dbReference type="EMBL" id="QMDX01000001">
    <property type="protein sequence ID" value="TSD15803.1"/>
    <property type="molecule type" value="Genomic_DNA"/>
</dbReference>
<dbReference type="CDD" id="cd05379">
    <property type="entry name" value="CAP_bacterial"/>
    <property type="match status" value="1"/>
</dbReference>
<dbReference type="InterPro" id="IPR014044">
    <property type="entry name" value="CAP_dom"/>
</dbReference>
<evidence type="ECO:0000313" key="3">
    <source>
        <dbReference type="Proteomes" id="UP000319894"/>
    </source>
</evidence>
<dbReference type="Proteomes" id="UP000319894">
    <property type="component" value="Unassembled WGS sequence"/>
</dbReference>
<sequence>MNRRRLLLGIAGSSIPLTGCSGIGDTGSTPSPTPKPMTDFVASEHTEVDEVVPYELAIHEETNRVRESRGLETVAYDPQIAYVSRKYSQKLADLDEVKHNIGGSSSERMEAFDIYCTDISENLYMSDITQKGAKSISGDMMATFATNYWLASEEGHRENLLSDEWAYEGIGVYVTADARVYVTQTFTARDCDGPGDPPRYGEGYDG</sequence>
<keyword evidence="3" id="KW-1185">Reference proteome</keyword>
<organism evidence="2 3">
    <name type="scientific">Haloglomus irregulare</name>
    <dbReference type="NCBI Taxonomy" id="2234134"/>
    <lineage>
        <taxon>Archaea</taxon>
        <taxon>Methanobacteriati</taxon>
        <taxon>Methanobacteriota</taxon>
        <taxon>Stenosarchaea group</taxon>
        <taxon>Halobacteria</taxon>
        <taxon>Halobacteriales</taxon>
        <taxon>Natronomonadaceae</taxon>
        <taxon>Haloglomus</taxon>
    </lineage>
</organism>
<reference evidence="2 3" key="1">
    <citation type="submission" date="2018-06" db="EMBL/GenBank/DDBJ databases">
        <title>Natronomonas sp. F16-60 a new haloarchaeon isolated from a solar saltern of Isla Cristina, Huelva, Spain.</title>
        <authorList>
            <person name="Duran-Viseras A."/>
            <person name="Sanchez-Porro C."/>
            <person name="Ventosa A."/>
        </authorList>
    </citation>
    <scope>NUCLEOTIDE SEQUENCE [LARGE SCALE GENOMIC DNA]</scope>
    <source>
        <strain evidence="2 3">F16-60</strain>
    </source>
</reference>
<dbReference type="InterPro" id="IPR035940">
    <property type="entry name" value="CAP_sf"/>
</dbReference>
<gene>
    <name evidence="2" type="ORF">DP107_01075</name>
</gene>
<accession>A0A554NEI8</accession>
<dbReference type="AlphaFoldDB" id="A0A554NEI8"/>
<dbReference type="SUPFAM" id="SSF55797">
    <property type="entry name" value="PR-1-like"/>
    <property type="match status" value="1"/>
</dbReference>
<feature type="domain" description="SCP" evidence="1">
    <location>
        <begin position="60"/>
        <end position="186"/>
    </location>
</feature>
<name>A0A554NEI8_9EURY</name>
<dbReference type="Pfam" id="PF00188">
    <property type="entry name" value="CAP"/>
    <property type="match status" value="1"/>
</dbReference>
<proteinExistence type="predicted"/>